<dbReference type="EMBL" id="QUMQ01000001">
    <property type="protein sequence ID" value="REG00350.1"/>
    <property type="molecule type" value="Genomic_DNA"/>
</dbReference>
<dbReference type="PANTHER" id="PTHR10948:SF23">
    <property type="entry name" value="TRANSPOSASE INSI FOR INSERTION SEQUENCE ELEMENT IS30A-RELATED"/>
    <property type="match status" value="1"/>
</dbReference>
<proteinExistence type="predicted"/>
<dbReference type="SUPFAM" id="SSF46785">
    <property type="entry name" value="Winged helix' DNA-binding domain"/>
    <property type="match status" value="1"/>
</dbReference>
<comment type="caution">
    <text evidence="4">The sequence shown here is derived from an EMBL/GenBank/DDBJ whole genome shotgun (WGS) entry which is preliminary data.</text>
</comment>
<dbReference type="AlphaFoldDB" id="A0A3D9ZTV8"/>
<dbReference type="Pfam" id="PF13936">
    <property type="entry name" value="HTH_38"/>
    <property type="match status" value="1"/>
</dbReference>
<feature type="domain" description="Transposase IS30-like HTH" evidence="3">
    <location>
        <begin position="5"/>
        <end position="45"/>
    </location>
</feature>
<dbReference type="GO" id="GO:0003700">
    <property type="term" value="F:DNA-binding transcription factor activity"/>
    <property type="evidence" value="ECO:0007669"/>
    <property type="project" value="InterPro"/>
</dbReference>
<accession>A0A3D9ZTV8</accession>
<dbReference type="Proteomes" id="UP000256913">
    <property type="component" value="Unassembled WGS sequence"/>
</dbReference>
<dbReference type="PANTHER" id="PTHR10948">
    <property type="entry name" value="TRANSPOSASE"/>
    <property type="match status" value="1"/>
</dbReference>
<dbReference type="InterPro" id="IPR000835">
    <property type="entry name" value="HTH_MarR-typ"/>
</dbReference>
<dbReference type="RefSeq" id="WP_116076872.1">
    <property type="nucleotide sequence ID" value="NZ_BONB01000059.1"/>
</dbReference>
<evidence type="ECO:0000259" key="3">
    <source>
        <dbReference type="Pfam" id="PF13936"/>
    </source>
</evidence>
<dbReference type="GO" id="GO:0032196">
    <property type="term" value="P:transposition"/>
    <property type="evidence" value="ECO:0007669"/>
    <property type="project" value="TreeGrafter"/>
</dbReference>
<organism evidence="4 5">
    <name type="scientific">Asanoa ferruginea</name>
    <dbReference type="NCBI Taxonomy" id="53367"/>
    <lineage>
        <taxon>Bacteria</taxon>
        <taxon>Bacillati</taxon>
        <taxon>Actinomycetota</taxon>
        <taxon>Actinomycetes</taxon>
        <taxon>Micromonosporales</taxon>
        <taxon>Micromonosporaceae</taxon>
        <taxon>Asanoa</taxon>
    </lineage>
</organism>
<evidence type="ECO:0000259" key="2">
    <source>
        <dbReference type="Pfam" id="PF12802"/>
    </source>
</evidence>
<dbReference type="Gene3D" id="1.10.10.10">
    <property type="entry name" value="Winged helix-like DNA-binding domain superfamily/Winged helix DNA-binding domain"/>
    <property type="match status" value="1"/>
</dbReference>
<dbReference type="OrthoDB" id="4823987at2"/>
<dbReference type="InterPro" id="IPR025246">
    <property type="entry name" value="IS30-like_HTH"/>
</dbReference>
<sequence length="305" mass="32229">MPGGRLTHDERVRIASGLTEGFGFAEIARDLGRPTSTVTREVARNGGARGYAADRAHRATARRAARRPPLGPPDAGSAADEEARRAFVEEFATMLTAAGIPRMVARVLSCLYTTEAGSLTAGDLVERLRVSPASVSKAVGYLAGIDLLRRERVGRRERYVVDDDVWLRAWAGNARTHLVWAEAAERGVAVFGRDTRAGGRLAEMAGFFGRLGDDMSGGPSDAAVADVLTVTAALVQVGAPVRPAVLATALGWAGARVDAALHDAARRSDLTGPVSVHRRRGGGYAAIPKLSEAQRAKLTTVVRSS</sequence>
<dbReference type="Pfam" id="PF12802">
    <property type="entry name" value="MarR_2"/>
    <property type="match status" value="1"/>
</dbReference>
<protein>
    <submittedName>
        <fullName evidence="4">MarR family protein</fullName>
    </submittedName>
</protein>
<dbReference type="InterPro" id="IPR036388">
    <property type="entry name" value="WH-like_DNA-bd_sf"/>
</dbReference>
<dbReference type="GO" id="GO:0004803">
    <property type="term" value="F:transposase activity"/>
    <property type="evidence" value="ECO:0007669"/>
    <property type="project" value="TreeGrafter"/>
</dbReference>
<gene>
    <name evidence="4" type="ORF">DFJ67_6402</name>
</gene>
<evidence type="ECO:0000256" key="1">
    <source>
        <dbReference type="SAM" id="MobiDB-lite"/>
    </source>
</evidence>
<evidence type="ECO:0000313" key="4">
    <source>
        <dbReference type="EMBL" id="REG00350.1"/>
    </source>
</evidence>
<evidence type="ECO:0000313" key="5">
    <source>
        <dbReference type="Proteomes" id="UP000256913"/>
    </source>
</evidence>
<reference evidence="4 5" key="1">
    <citation type="submission" date="2018-08" db="EMBL/GenBank/DDBJ databases">
        <title>Sequencing the genomes of 1000 actinobacteria strains.</title>
        <authorList>
            <person name="Klenk H.-P."/>
        </authorList>
    </citation>
    <scope>NUCLEOTIDE SEQUENCE [LARGE SCALE GENOMIC DNA]</scope>
    <source>
        <strain evidence="4 5">DSM 44099</strain>
    </source>
</reference>
<dbReference type="InterPro" id="IPR051917">
    <property type="entry name" value="Transposase-Integrase"/>
</dbReference>
<keyword evidence="5" id="KW-1185">Reference proteome</keyword>
<feature type="domain" description="HTH marR-type" evidence="2">
    <location>
        <begin position="99"/>
        <end position="156"/>
    </location>
</feature>
<dbReference type="InterPro" id="IPR036390">
    <property type="entry name" value="WH_DNA-bd_sf"/>
</dbReference>
<dbReference type="GO" id="GO:0005829">
    <property type="term" value="C:cytosol"/>
    <property type="evidence" value="ECO:0007669"/>
    <property type="project" value="TreeGrafter"/>
</dbReference>
<feature type="region of interest" description="Disordered" evidence="1">
    <location>
        <begin position="44"/>
        <end position="81"/>
    </location>
</feature>
<name>A0A3D9ZTV8_9ACTN</name>